<accession>A0ABY6MYU4</accession>
<keyword evidence="9" id="KW-0175">Coiled coil</keyword>
<dbReference type="PROSITE" id="PS50192">
    <property type="entry name" value="T_SNARE"/>
    <property type="match status" value="1"/>
</dbReference>
<comment type="similarity">
    <text evidence="7">Belongs to the methyl-accepting chemotaxis (MCP) protein family.</text>
</comment>
<feature type="domain" description="HAMP" evidence="13">
    <location>
        <begin position="353"/>
        <end position="399"/>
    </location>
</feature>
<dbReference type="RefSeq" id="WP_265046481.1">
    <property type="nucleotide sequence ID" value="NZ_CP100390.1"/>
</dbReference>
<feature type="domain" description="Methyl-accepting transducer" evidence="11">
    <location>
        <begin position="404"/>
        <end position="640"/>
    </location>
</feature>
<keyword evidence="4 10" id="KW-1133">Transmembrane helix</keyword>
<evidence type="ECO:0000256" key="10">
    <source>
        <dbReference type="SAM" id="Phobius"/>
    </source>
</evidence>
<evidence type="ECO:0000259" key="12">
    <source>
        <dbReference type="PROSITE" id="PS50192"/>
    </source>
</evidence>
<dbReference type="InterPro" id="IPR000727">
    <property type="entry name" value="T_SNARE_dom"/>
</dbReference>
<name>A0ABY6MYU4_9ALTE</name>
<evidence type="ECO:0000313" key="15">
    <source>
        <dbReference type="Proteomes" id="UP001163739"/>
    </source>
</evidence>
<keyword evidence="6 8" id="KW-0807">Transducer</keyword>
<dbReference type="PROSITE" id="PS50885">
    <property type="entry name" value="HAMP"/>
    <property type="match status" value="1"/>
</dbReference>
<evidence type="ECO:0000256" key="1">
    <source>
        <dbReference type="ARBA" id="ARBA00004429"/>
    </source>
</evidence>
<gene>
    <name evidence="14" type="ORF">NKI27_13045</name>
</gene>
<feature type="transmembrane region" description="Helical" evidence="10">
    <location>
        <begin position="325"/>
        <end position="345"/>
    </location>
</feature>
<dbReference type="SMART" id="SM00304">
    <property type="entry name" value="HAMP"/>
    <property type="match status" value="1"/>
</dbReference>
<evidence type="ECO:0000256" key="9">
    <source>
        <dbReference type="SAM" id="Coils"/>
    </source>
</evidence>
<keyword evidence="2" id="KW-0997">Cell inner membrane</keyword>
<evidence type="ECO:0000313" key="14">
    <source>
        <dbReference type="EMBL" id="UZE94989.1"/>
    </source>
</evidence>
<evidence type="ECO:0000256" key="7">
    <source>
        <dbReference type="ARBA" id="ARBA00029447"/>
    </source>
</evidence>
<dbReference type="SUPFAM" id="SSF58104">
    <property type="entry name" value="Methyl-accepting chemotaxis protein (MCP) signaling domain"/>
    <property type="match status" value="1"/>
</dbReference>
<dbReference type="PANTHER" id="PTHR32089">
    <property type="entry name" value="METHYL-ACCEPTING CHEMOTAXIS PROTEIN MCPB"/>
    <property type="match status" value="1"/>
</dbReference>
<feature type="coiled-coil region" evidence="9">
    <location>
        <begin position="475"/>
        <end position="502"/>
    </location>
</feature>
<organism evidence="14 15">
    <name type="scientific">Alkalimarinus alittae</name>
    <dbReference type="NCBI Taxonomy" id="2961619"/>
    <lineage>
        <taxon>Bacteria</taxon>
        <taxon>Pseudomonadati</taxon>
        <taxon>Pseudomonadota</taxon>
        <taxon>Gammaproteobacteria</taxon>
        <taxon>Alteromonadales</taxon>
        <taxon>Alteromonadaceae</taxon>
        <taxon>Alkalimarinus</taxon>
    </lineage>
</organism>
<protein>
    <submittedName>
        <fullName evidence="14">Methyl-accepting chemotaxis protein</fullName>
    </submittedName>
</protein>
<evidence type="ECO:0000256" key="4">
    <source>
        <dbReference type="ARBA" id="ARBA00022989"/>
    </source>
</evidence>
<dbReference type="EMBL" id="CP100390">
    <property type="protein sequence ID" value="UZE94989.1"/>
    <property type="molecule type" value="Genomic_DNA"/>
</dbReference>
<evidence type="ECO:0000256" key="8">
    <source>
        <dbReference type="PROSITE-ProRule" id="PRU00284"/>
    </source>
</evidence>
<keyword evidence="15" id="KW-1185">Reference proteome</keyword>
<proteinExistence type="inferred from homology"/>
<dbReference type="InterPro" id="IPR004089">
    <property type="entry name" value="MCPsignal_dom"/>
</dbReference>
<keyword evidence="3 10" id="KW-0812">Transmembrane</keyword>
<evidence type="ECO:0000256" key="2">
    <source>
        <dbReference type="ARBA" id="ARBA00022519"/>
    </source>
</evidence>
<keyword evidence="5 10" id="KW-0472">Membrane</keyword>
<dbReference type="SMART" id="SM00283">
    <property type="entry name" value="MA"/>
    <property type="match status" value="1"/>
</dbReference>
<dbReference type="InterPro" id="IPR003660">
    <property type="entry name" value="HAMP_dom"/>
</dbReference>
<evidence type="ECO:0000256" key="6">
    <source>
        <dbReference type="ARBA" id="ARBA00023224"/>
    </source>
</evidence>
<evidence type="ECO:0000259" key="13">
    <source>
        <dbReference type="PROSITE" id="PS50885"/>
    </source>
</evidence>
<dbReference type="InterPro" id="IPR004090">
    <property type="entry name" value="Chemotax_Me-accpt_rcpt"/>
</dbReference>
<dbReference type="Proteomes" id="UP001163739">
    <property type="component" value="Chromosome"/>
</dbReference>
<dbReference type="CDD" id="cd06225">
    <property type="entry name" value="HAMP"/>
    <property type="match status" value="1"/>
</dbReference>
<dbReference type="PANTHER" id="PTHR32089:SF119">
    <property type="entry name" value="METHYL-ACCEPTING CHEMOTAXIS PROTEIN CTPL"/>
    <property type="match status" value="1"/>
</dbReference>
<dbReference type="Pfam" id="PF00672">
    <property type="entry name" value="HAMP"/>
    <property type="match status" value="1"/>
</dbReference>
<reference evidence="14" key="1">
    <citation type="submission" date="2022-06" db="EMBL/GenBank/DDBJ databases">
        <title>Alkalimarinus sp. nov., isolated from gut of a Alitta virens.</title>
        <authorList>
            <person name="Yang A.I."/>
            <person name="Shin N.-R."/>
        </authorList>
    </citation>
    <scope>NUCLEOTIDE SEQUENCE</scope>
    <source>
        <strain evidence="14">A2M4</strain>
    </source>
</reference>
<dbReference type="PROSITE" id="PS50111">
    <property type="entry name" value="CHEMOTAXIS_TRANSDUC_2"/>
    <property type="match status" value="1"/>
</dbReference>
<keyword evidence="2" id="KW-1003">Cell membrane</keyword>
<comment type="subcellular location">
    <subcellularLocation>
        <location evidence="1">Cell inner membrane</location>
        <topology evidence="1">Multi-pass membrane protein</topology>
    </subcellularLocation>
</comment>
<evidence type="ECO:0000259" key="11">
    <source>
        <dbReference type="PROSITE" id="PS50111"/>
    </source>
</evidence>
<feature type="domain" description="T-SNARE coiled-coil homology" evidence="12">
    <location>
        <begin position="591"/>
        <end position="653"/>
    </location>
</feature>
<sequence>MKNLLLPAMALMNRLTYVYKFTLISILWLIPIGGLTYMLVSQLNDSIDRVASEVDGLKVYQTSYHLVQEAINYRDYRTMAKLRGVESAIQKSSKSRKKISEMVAELEGAEFAFDVNGDLNNQIVALAKAWKQIASEDSFQNDYGNQFKYYGAFVEQTQNLVSATIQVSGLAQDSSREIQLLLELSNGSIISAIESLGQARSVGIFALNEGTVNYTLSDLLNEIFDSLTSANNALVPSLDVAMKSSDEVIRQLGSHSEMLKGSILIAQDSVDRDIITPMRLEKPWDEFDNLVSAEINKFADFNDRLMGYVDKTLETRLAAETRARMMLFVVLSILLAVIVYLYMGFSVSVRTTIASFTSAARKVANGDLTVTLEKYTYDEMGELTTEFNNMTDKMRQLIQVVSGTTADVDHQAQRVNGTAISNSTAVEKQMHETGQISEAMHQMVETVQEVASASQTVSDAAMGADKEANNGKLVLEDALKSIDDLANEIQESVKTINRVSKDSEDISLVMVEIRSIAEQTNLLALNAAIEAARAGEHGRGFAVVADEVRTLSQRTQKSTEEIESMIERLQKGVRDAVSSMQSSHTTTTVTVDQSRKVSEALTSIAASISSIVDMSHQIASAAEEQSAVATNIDNNVTLISDLGQETADNANETLSASKEMSNLTGSLQDVVGTFTI</sequence>
<dbReference type="Gene3D" id="1.10.287.950">
    <property type="entry name" value="Methyl-accepting chemotaxis protein"/>
    <property type="match status" value="1"/>
</dbReference>
<dbReference type="PRINTS" id="PR00260">
    <property type="entry name" value="CHEMTRNSDUCR"/>
</dbReference>
<evidence type="ECO:0000256" key="5">
    <source>
        <dbReference type="ARBA" id="ARBA00023136"/>
    </source>
</evidence>
<dbReference type="Pfam" id="PF00015">
    <property type="entry name" value="MCPsignal"/>
    <property type="match status" value="1"/>
</dbReference>
<evidence type="ECO:0000256" key="3">
    <source>
        <dbReference type="ARBA" id="ARBA00022692"/>
    </source>
</evidence>
<dbReference type="CDD" id="cd11386">
    <property type="entry name" value="MCP_signal"/>
    <property type="match status" value="1"/>
</dbReference>
<feature type="transmembrane region" description="Helical" evidence="10">
    <location>
        <begin position="20"/>
        <end position="40"/>
    </location>
</feature>